<sequence>MKVIIAGSGVEGPVLGMLLKHKGFDPIIYERSTHIGGGIGVAPAPQTFRVFKILGLADELLSLGAPIESIVSYSVLSSRPEELLRTNVPSEVRASEGWPIMGIGRDAFVKWVVSKAQERGVPVHLGKGVKNVREVGDKVIVTLTDGSEDEADLVIGADGLHSIVRELLFGKEEADFCKLIELGGHSKTPESLLQHKSTILHWYGDGIHLVSFPVNPMGTERMWICTMAEEAEAHETWRALTREELHVIMKELPIFTDPRWAGAPKDLLTNHSHFVKYGLYDRPPLEKWHKGRIVLAGDAAHPTSPHLGQGPNQAMEDAYHLVRVLCEFKDGKRPLEDALTEYEQIRLPRVSAMVKEARKEGEFRVVLGEEACRKRDEELRKGFDRETLQLYREQTRGPYVGESAI</sequence>
<evidence type="ECO:0000313" key="8">
    <source>
        <dbReference type="Proteomes" id="UP000076738"/>
    </source>
</evidence>
<dbReference type="Gene3D" id="3.50.50.60">
    <property type="entry name" value="FAD/NAD(P)-binding domain"/>
    <property type="match status" value="1"/>
</dbReference>
<evidence type="ECO:0000259" key="6">
    <source>
        <dbReference type="Pfam" id="PF01494"/>
    </source>
</evidence>
<name>A0A167MKK7_CALVF</name>
<dbReference type="InterPro" id="IPR002938">
    <property type="entry name" value="FAD-bd"/>
</dbReference>
<keyword evidence="5" id="KW-0503">Monooxygenase</keyword>
<dbReference type="SUPFAM" id="SSF51905">
    <property type="entry name" value="FAD/NAD(P)-binding domain"/>
    <property type="match status" value="1"/>
</dbReference>
<dbReference type="Proteomes" id="UP000076738">
    <property type="component" value="Unassembled WGS sequence"/>
</dbReference>
<evidence type="ECO:0000256" key="4">
    <source>
        <dbReference type="ARBA" id="ARBA00023002"/>
    </source>
</evidence>
<accession>A0A167MKK7</accession>
<proteinExistence type="inferred from homology"/>
<keyword evidence="4" id="KW-0560">Oxidoreductase</keyword>
<keyword evidence="2" id="KW-0285">Flavoprotein</keyword>
<keyword evidence="8" id="KW-1185">Reference proteome</keyword>
<protein>
    <submittedName>
        <fullName evidence="7">FAD/NAD-P-binding domain-containing protein</fullName>
    </submittedName>
</protein>
<evidence type="ECO:0000313" key="7">
    <source>
        <dbReference type="EMBL" id="KZO96816.1"/>
    </source>
</evidence>
<organism evidence="7 8">
    <name type="scientific">Calocera viscosa (strain TUFC12733)</name>
    <dbReference type="NCBI Taxonomy" id="1330018"/>
    <lineage>
        <taxon>Eukaryota</taxon>
        <taxon>Fungi</taxon>
        <taxon>Dikarya</taxon>
        <taxon>Basidiomycota</taxon>
        <taxon>Agaricomycotina</taxon>
        <taxon>Dacrymycetes</taxon>
        <taxon>Dacrymycetales</taxon>
        <taxon>Dacrymycetaceae</taxon>
        <taxon>Calocera</taxon>
    </lineage>
</organism>
<dbReference type="GO" id="GO:0071949">
    <property type="term" value="F:FAD binding"/>
    <property type="evidence" value="ECO:0007669"/>
    <property type="project" value="InterPro"/>
</dbReference>
<evidence type="ECO:0000256" key="2">
    <source>
        <dbReference type="ARBA" id="ARBA00022630"/>
    </source>
</evidence>
<dbReference type="EMBL" id="KV417282">
    <property type="protein sequence ID" value="KZO96816.1"/>
    <property type="molecule type" value="Genomic_DNA"/>
</dbReference>
<dbReference type="GO" id="GO:0004497">
    <property type="term" value="F:monooxygenase activity"/>
    <property type="evidence" value="ECO:0007669"/>
    <property type="project" value="UniProtKB-KW"/>
</dbReference>
<keyword evidence="3" id="KW-0274">FAD</keyword>
<dbReference type="InterPro" id="IPR036188">
    <property type="entry name" value="FAD/NAD-bd_sf"/>
</dbReference>
<dbReference type="InterPro" id="IPR050493">
    <property type="entry name" value="FAD-dep_Monooxygenase_BioMet"/>
</dbReference>
<dbReference type="PANTHER" id="PTHR13789:SF309">
    <property type="entry name" value="PUTATIVE (AFU_ORTHOLOGUE AFUA_6G14510)-RELATED"/>
    <property type="match status" value="1"/>
</dbReference>
<evidence type="ECO:0000256" key="3">
    <source>
        <dbReference type="ARBA" id="ARBA00022827"/>
    </source>
</evidence>
<evidence type="ECO:0000256" key="1">
    <source>
        <dbReference type="ARBA" id="ARBA00007992"/>
    </source>
</evidence>
<evidence type="ECO:0000256" key="5">
    <source>
        <dbReference type="ARBA" id="ARBA00023033"/>
    </source>
</evidence>
<gene>
    <name evidence="7" type="ORF">CALVIDRAFT_536733</name>
</gene>
<dbReference type="PANTHER" id="PTHR13789">
    <property type="entry name" value="MONOOXYGENASE"/>
    <property type="match status" value="1"/>
</dbReference>
<feature type="domain" description="FAD-binding" evidence="6">
    <location>
        <begin position="2"/>
        <end position="356"/>
    </location>
</feature>
<comment type="similarity">
    <text evidence="1">Belongs to the paxM FAD-dependent monooxygenase family.</text>
</comment>
<dbReference type="AlphaFoldDB" id="A0A167MKK7"/>
<reference evidence="7 8" key="1">
    <citation type="journal article" date="2016" name="Mol. Biol. Evol.">
        <title>Comparative Genomics of Early-Diverging Mushroom-Forming Fungi Provides Insights into the Origins of Lignocellulose Decay Capabilities.</title>
        <authorList>
            <person name="Nagy L.G."/>
            <person name="Riley R."/>
            <person name="Tritt A."/>
            <person name="Adam C."/>
            <person name="Daum C."/>
            <person name="Floudas D."/>
            <person name="Sun H."/>
            <person name="Yadav J.S."/>
            <person name="Pangilinan J."/>
            <person name="Larsson K.H."/>
            <person name="Matsuura K."/>
            <person name="Barry K."/>
            <person name="Labutti K."/>
            <person name="Kuo R."/>
            <person name="Ohm R.A."/>
            <person name="Bhattacharya S.S."/>
            <person name="Shirouzu T."/>
            <person name="Yoshinaga Y."/>
            <person name="Martin F.M."/>
            <person name="Grigoriev I.V."/>
            <person name="Hibbett D.S."/>
        </authorList>
    </citation>
    <scope>NUCLEOTIDE SEQUENCE [LARGE SCALE GENOMIC DNA]</scope>
    <source>
        <strain evidence="7 8">TUFC12733</strain>
    </source>
</reference>
<dbReference type="Pfam" id="PF01494">
    <property type="entry name" value="FAD_binding_3"/>
    <property type="match status" value="1"/>
</dbReference>
<dbReference type="STRING" id="1330018.A0A167MKK7"/>
<dbReference type="PRINTS" id="PR00420">
    <property type="entry name" value="RNGMNOXGNASE"/>
</dbReference>
<dbReference type="OrthoDB" id="47494at2759"/>